<dbReference type="InterPro" id="IPR036388">
    <property type="entry name" value="WH-like_DNA-bd_sf"/>
</dbReference>
<dbReference type="SUPFAM" id="SSF48452">
    <property type="entry name" value="TPR-like"/>
    <property type="match status" value="1"/>
</dbReference>
<dbReference type="InterPro" id="IPR011990">
    <property type="entry name" value="TPR-like_helical_dom_sf"/>
</dbReference>
<dbReference type="RefSeq" id="WP_189010102.1">
    <property type="nucleotide sequence ID" value="NZ_BMPP01000013.1"/>
</dbReference>
<dbReference type="EMBL" id="BMPP01000013">
    <property type="protein sequence ID" value="GGK33307.1"/>
    <property type="molecule type" value="Genomic_DNA"/>
</dbReference>
<dbReference type="Proteomes" id="UP000647587">
    <property type="component" value="Unassembled WGS sequence"/>
</dbReference>
<proteinExistence type="predicted"/>
<dbReference type="Gene3D" id="1.25.40.10">
    <property type="entry name" value="Tetratricopeptide repeat domain"/>
    <property type="match status" value="1"/>
</dbReference>
<sequence length="599" mass="64711">MALLRGLEALEAGQFTLVLTQLRGRLDLSGEELAILGQAELALGHYPEAELHLLRPHLAGVARATVSYGAVLLQTGRVSAAKLHLEASVDRLDAHWEAEIRHLLAEVHLAEGANLTAAEQAEAAARLLLARDYEQRAATPLVTMAMACAQQGELFRAEAALMIALNILPDIPDPSARALALATLGWVQGVSGRMEMAAQSLQLSGRLNALGQQSEVQRKIAAIRADLCGWQMDWEGEHRAVDEIAVSLPAGGSGHLWWPWVHQRRARMAVREGRWSDAFESLGRSGSSLDASLTRGLLFLEMGEVVEARQILSAALNDGSFATGPAAASLAATIARTYGSQDEAAPLLRRALEEIIATPFLSAAQAPLAMIESVLSAPEGPVSPGLNARLMAARQHLRPPLQQPVVKIRTLGRPEVSLRGKATKASAALLAALKLGGELDRATLQLQLYPDRSASAAESAVKQDIFRTRKALGADSILSSGPHHNKHYALAPSLNWQLDAEDVLVGAMQLDATRVFSELNGLFLPHLDSEWQREVQGRIDRAVEAMVPAILTVYQKEGLRLNMRHVVAQFGKCYPDHPRLQEFNEHVIEGHGEAGALVR</sequence>
<name>A0ABQ2EZ18_9DEIO</name>
<accession>A0ABQ2EZ18</accession>
<evidence type="ECO:0000313" key="1">
    <source>
        <dbReference type="EMBL" id="GGK33307.1"/>
    </source>
</evidence>
<keyword evidence="2" id="KW-1185">Reference proteome</keyword>
<gene>
    <name evidence="1" type="ORF">GCM10008955_29160</name>
</gene>
<evidence type="ECO:0008006" key="3">
    <source>
        <dbReference type="Google" id="ProtNLM"/>
    </source>
</evidence>
<organism evidence="1 2">
    <name type="scientific">Deinococcus malanensis</name>
    <dbReference type="NCBI Taxonomy" id="1706855"/>
    <lineage>
        <taxon>Bacteria</taxon>
        <taxon>Thermotogati</taxon>
        <taxon>Deinococcota</taxon>
        <taxon>Deinococci</taxon>
        <taxon>Deinococcales</taxon>
        <taxon>Deinococcaceae</taxon>
        <taxon>Deinococcus</taxon>
    </lineage>
</organism>
<dbReference type="Gene3D" id="1.10.10.10">
    <property type="entry name" value="Winged helix-like DNA-binding domain superfamily/Winged helix DNA-binding domain"/>
    <property type="match status" value="1"/>
</dbReference>
<comment type="caution">
    <text evidence="1">The sequence shown here is derived from an EMBL/GenBank/DDBJ whole genome shotgun (WGS) entry which is preliminary data.</text>
</comment>
<reference evidence="2" key="1">
    <citation type="journal article" date="2019" name="Int. J. Syst. Evol. Microbiol.">
        <title>The Global Catalogue of Microorganisms (GCM) 10K type strain sequencing project: providing services to taxonomists for standard genome sequencing and annotation.</title>
        <authorList>
            <consortium name="The Broad Institute Genomics Platform"/>
            <consortium name="The Broad Institute Genome Sequencing Center for Infectious Disease"/>
            <person name="Wu L."/>
            <person name="Ma J."/>
        </authorList>
    </citation>
    <scope>NUCLEOTIDE SEQUENCE [LARGE SCALE GENOMIC DNA]</scope>
    <source>
        <strain evidence="2">JCM 30331</strain>
    </source>
</reference>
<evidence type="ECO:0000313" key="2">
    <source>
        <dbReference type="Proteomes" id="UP000647587"/>
    </source>
</evidence>
<protein>
    <recommendedName>
        <fullName evidence="3">Bacterial transcriptional activator domain-containing protein</fullName>
    </recommendedName>
</protein>